<accession>A0A7W5TUU0</accession>
<dbReference type="AlphaFoldDB" id="A0A7W5TUU0"/>
<protein>
    <submittedName>
        <fullName evidence="3">Uncharacterized protein</fullName>
    </submittedName>
</protein>
<proteinExistence type="predicted"/>
<dbReference type="EMBL" id="JACIBT010000003">
    <property type="protein sequence ID" value="MBB3667679.1"/>
    <property type="molecule type" value="Genomic_DNA"/>
</dbReference>
<evidence type="ECO:0000313" key="2">
    <source>
        <dbReference type="EMBL" id="MBB3667468.1"/>
    </source>
</evidence>
<evidence type="ECO:0000313" key="3">
    <source>
        <dbReference type="EMBL" id="MBB3667679.1"/>
    </source>
</evidence>
<gene>
    <name evidence="2" type="ORF">FHX47_001087</name>
    <name evidence="3" type="ORF">FHX47_001300</name>
</gene>
<dbReference type="RefSeq" id="WP_183357897.1">
    <property type="nucleotide sequence ID" value="NZ_BAABKR010000001.1"/>
</dbReference>
<evidence type="ECO:0000313" key="4">
    <source>
        <dbReference type="Proteomes" id="UP000547528"/>
    </source>
</evidence>
<comment type="caution">
    <text evidence="3">The sequence shown here is derived from an EMBL/GenBank/DDBJ whole genome shotgun (WGS) entry which is preliminary data.</text>
</comment>
<name>A0A7W5TUU0_9MICC</name>
<keyword evidence="1" id="KW-1133">Transmembrane helix</keyword>
<organism evidence="3 4">
    <name type="scientific">Garicola koreensis</name>
    <dbReference type="NCBI Taxonomy" id="1262554"/>
    <lineage>
        <taxon>Bacteria</taxon>
        <taxon>Bacillati</taxon>
        <taxon>Actinomycetota</taxon>
        <taxon>Actinomycetes</taxon>
        <taxon>Micrococcales</taxon>
        <taxon>Micrococcaceae</taxon>
        <taxon>Garicola</taxon>
    </lineage>
</organism>
<keyword evidence="4" id="KW-1185">Reference proteome</keyword>
<evidence type="ECO:0000256" key="1">
    <source>
        <dbReference type="SAM" id="Phobius"/>
    </source>
</evidence>
<reference evidence="3 4" key="1">
    <citation type="submission" date="2020-08" db="EMBL/GenBank/DDBJ databases">
        <title>Sequencing the genomes of 1000 actinobacteria strains.</title>
        <authorList>
            <person name="Klenk H.-P."/>
        </authorList>
    </citation>
    <scope>NUCLEOTIDE SEQUENCE [LARGE SCALE GENOMIC DNA]</scope>
    <source>
        <strain evidence="3 4">DSM 28238</strain>
    </source>
</reference>
<dbReference type="Proteomes" id="UP000547528">
    <property type="component" value="Unassembled WGS sequence"/>
</dbReference>
<keyword evidence="1" id="KW-0812">Transmembrane</keyword>
<dbReference type="EMBL" id="JACIBT010000002">
    <property type="protein sequence ID" value="MBB3667468.1"/>
    <property type="molecule type" value="Genomic_DNA"/>
</dbReference>
<sequence length="349" mass="38151">MSEPSNALTAAYSRAHKRDWMAEKRESHRRWRRRRLLQGSGLAAAVGVVAFIVYDYPRESGLTDALGLTCGEYVHVGDPSGVQPPFADWDVHQQALSGDDDVDEQQLISAVEIVAQEFDAQPVLGQFDPGGITQRQHSAAAVGDQLLIGHHEEYWTGTDRVSLFDPQTASITWTAQTIHPVRDHSVADSRQRVLYGVGTAGSHVVLQTPTYHGDTDLVTAALGSDDDPECLRLDGGVETQQITGEHQGHATAWSQVLNLNAGRLGENEFQIHHGLDEDTPEHQLSAVDVVTERVEPAEPPLDVDAPADSVEIPAVAQEQFDAGFESLQTVGENHYLLTWEAGSVILERH</sequence>
<keyword evidence="1" id="KW-0472">Membrane</keyword>
<feature type="transmembrane region" description="Helical" evidence="1">
    <location>
        <begin position="36"/>
        <end position="54"/>
    </location>
</feature>